<gene>
    <name evidence="2" type="ORF">PN838_11020</name>
</gene>
<evidence type="ECO:0000313" key="3">
    <source>
        <dbReference type="Proteomes" id="UP001528411"/>
    </source>
</evidence>
<protein>
    <submittedName>
        <fullName evidence="2">Protein-disulfide reductase DsbD family protein</fullName>
    </submittedName>
</protein>
<keyword evidence="3" id="KW-1185">Reference proteome</keyword>
<evidence type="ECO:0000313" key="2">
    <source>
        <dbReference type="EMBL" id="MDC2889201.1"/>
    </source>
</evidence>
<evidence type="ECO:0000259" key="1">
    <source>
        <dbReference type="Pfam" id="PF11412"/>
    </source>
</evidence>
<feature type="domain" description="Thiol:disulfide interchange protein DsbD N-terminal" evidence="1">
    <location>
        <begin position="17"/>
        <end position="95"/>
    </location>
</feature>
<comment type="caution">
    <text evidence="2">The sequence shown here is derived from an EMBL/GenBank/DDBJ whole genome shotgun (WGS) entry which is preliminary data.</text>
</comment>
<proteinExistence type="predicted"/>
<dbReference type="PANTHER" id="PTHR32234:SF0">
    <property type="entry name" value="THIOL:DISULFIDE INTERCHANGE PROTEIN DSBD"/>
    <property type="match status" value="1"/>
</dbReference>
<dbReference type="Gene3D" id="2.60.40.1250">
    <property type="entry name" value="Thiol:disulfide interchange protein DsbD, N-terminal domain"/>
    <property type="match status" value="1"/>
</dbReference>
<reference evidence="2 3" key="1">
    <citation type="submission" date="2023-01" db="EMBL/GenBank/DDBJ databases">
        <title>Psychrosphaera sp. nov., isolated from marine algae.</title>
        <authorList>
            <person name="Bayburt H."/>
            <person name="Choi B.J."/>
            <person name="Kim J.M."/>
            <person name="Choi D.G."/>
            <person name="Jeon C.O."/>
        </authorList>
    </citation>
    <scope>NUCLEOTIDE SEQUENCE [LARGE SCALE GENOMIC DNA]</scope>
    <source>
        <strain evidence="2 3">G1-22</strain>
    </source>
</reference>
<dbReference type="InterPro" id="IPR036929">
    <property type="entry name" value="DsbDN_sf"/>
</dbReference>
<dbReference type="SUPFAM" id="SSF74863">
    <property type="entry name" value="Thiol:disulfide interchange protein DsbD, N-terminal domain (DsbD-alpha)"/>
    <property type="match status" value="1"/>
</dbReference>
<dbReference type="Pfam" id="PF11412">
    <property type="entry name" value="DsbD_N"/>
    <property type="match status" value="1"/>
</dbReference>
<accession>A0ABT5FCC5</accession>
<sequence length="98" mass="11322">MNAEDKSDPFSALFGQQTQFLPVEEAFVFNFSQNDDEVTLSWEIADGYYLYADKFQFAADNLTIEATEKPDATQIEDEFFGVVDVYFLNRKLKLQLPM</sequence>
<dbReference type="EMBL" id="JAQOMS010000002">
    <property type="protein sequence ID" value="MDC2889201.1"/>
    <property type="molecule type" value="Genomic_DNA"/>
</dbReference>
<dbReference type="InterPro" id="IPR028250">
    <property type="entry name" value="DsbDN"/>
</dbReference>
<dbReference type="PANTHER" id="PTHR32234">
    <property type="entry name" value="THIOL:DISULFIDE INTERCHANGE PROTEIN DSBD"/>
    <property type="match status" value="1"/>
</dbReference>
<dbReference type="Proteomes" id="UP001528411">
    <property type="component" value="Unassembled WGS sequence"/>
</dbReference>
<name>A0ABT5FCC5_9GAMM</name>
<organism evidence="2 3">
    <name type="scientific">Psychrosphaera algicola</name>
    <dbReference type="NCBI Taxonomy" id="3023714"/>
    <lineage>
        <taxon>Bacteria</taxon>
        <taxon>Pseudomonadati</taxon>
        <taxon>Pseudomonadota</taxon>
        <taxon>Gammaproteobacteria</taxon>
        <taxon>Alteromonadales</taxon>
        <taxon>Pseudoalteromonadaceae</taxon>
        <taxon>Psychrosphaera</taxon>
    </lineage>
</organism>